<protein>
    <submittedName>
        <fullName evidence="1">Uncharacterized protein</fullName>
    </submittedName>
</protein>
<evidence type="ECO:0000313" key="2">
    <source>
        <dbReference type="Proteomes" id="UP000193920"/>
    </source>
</evidence>
<keyword evidence="2" id="KW-1185">Reference proteome</keyword>
<dbReference type="Proteomes" id="UP000193920">
    <property type="component" value="Unassembled WGS sequence"/>
</dbReference>
<dbReference type="OrthoDB" id="434723at2759"/>
<accession>A0A1Y2F703</accession>
<proteinExistence type="predicted"/>
<comment type="caution">
    <text evidence="1">The sequence shown here is derived from an EMBL/GenBank/DDBJ whole genome shotgun (WGS) entry which is preliminary data.</text>
</comment>
<gene>
    <name evidence="1" type="ORF">LY90DRAFT_500719</name>
</gene>
<dbReference type="PANTHER" id="PTHR28309:SF1">
    <property type="entry name" value="REQUIRED FOR EXCISION 1-B DOMAIN-CONTAINING PROTEIN"/>
    <property type="match status" value="1"/>
</dbReference>
<reference evidence="1 2" key="1">
    <citation type="submission" date="2016-08" db="EMBL/GenBank/DDBJ databases">
        <title>A Parts List for Fungal Cellulosomes Revealed by Comparative Genomics.</title>
        <authorList>
            <consortium name="DOE Joint Genome Institute"/>
            <person name="Haitjema C.H."/>
            <person name="Gilmore S.P."/>
            <person name="Henske J.K."/>
            <person name="Solomon K.V."/>
            <person name="De Groot R."/>
            <person name="Kuo A."/>
            <person name="Mondo S.J."/>
            <person name="Salamov A.A."/>
            <person name="Labutti K."/>
            <person name="Zhao Z."/>
            <person name="Chiniquy J."/>
            <person name="Barry K."/>
            <person name="Brewer H.M."/>
            <person name="Purvine S.O."/>
            <person name="Wright A.T."/>
            <person name="Boxma B."/>
            <person name="Van Alen T."/>
            <person name="Hackstein J.H."/>
            <person name="Baker S.E."/>
            <person name="Grigoriev I.V."/>
            <person name="O'Malley M.A."/>
        </authorList>
    </citation>
    <scope>NUCLEOTIDE SEQUENCE [LARGE SCALE GENOMIC DNA]</scope>
    <source>
        <strain evidence="1 2">G1</strain>
    </source>
</reference>
<dbReference type="AlphaFoldDB" id="A0A1Y2F703"/>
<dbReference type="InterPro" id="IPR039491">
    <property type="entry name" value="REX1-B"/>
</dbReference>
<evidence type="ECO:0000313" key="1">
    <source>
        <dbReference type="EMBL" id="ORY79116.1"/>
    </source>
</evidence>
<dbReference type="Pfam" id="PF14966">
    <property type="entry name" value="DNA_repr_REX1B"/>
    <property type="match status" value="1"/>
</dbReference>
<dbReference type="EMBL" id="MCOG01000015">
    <property type="protein sequence ID" value="ORY79116.1"/>
    <property type="molecule type" value="Genomic_DNA"/>
</dbReference>
<organism evidence="1 2">
    <name type="scientific">Neocallimastix californiae</name>
    <dbReference type="NCBI Taxonomy" id="1754190"/>
    <lineage>
        <taxon>Eukaryota</taxon>
        <taxon>Fungi</taxon>
        <taxon>Fungi incertae sedis</taxon>
        <taxon>Chytridiomycota</taxon>
        <taxon>Chytridiomycota incertae sedis</taxon>
        <taxon>Neocallimastigomycetes</taxon>
        <taxon>Neocallimastigales</taxon>
        <taxon>Neocallimastigaceae</taxon>
        <taxon>Neocallimastix</taxon>
    </lineage>
</organism>
<name>A0A1Y2F703_9FUNG</name>
<dbReference type="PANTHER" id="PTHR28309">
    <property type="entry name" value="REQUIRED FOR EXCISION 1-B DOMAIN-CONTAINING PROTEIN"/>
    <property type="match status" value="1"/>
</dbReference>
<sequence length="108" mass="12634">MLQSNDGLMEIDNNNDSLLELLKSVKTLQEQRVMIYKSFEKSYEAYITKIFSANDYQISCNMVTEGFKQIMVEIDNIAKIIEEEHKNKEVALLVKKLQELEREKLKSV</sequence>